<dbReference type="EMBL" id="GBXM01040318">
    <property type="protein sequence ID" value="JAH68259.1"/>
    <property type="molecule type" value="Transcribed_RNA"/>
</dbReference>
<evidence type="ECO:0000313" key="1">
    <source>
        <dbReference type="EMBL" id="JAH68259.1"/>
    </source>
</evidence>
<dbReference type="AlphaFoldDB" id="A0A0E9UQY8"/>
<accession>A0A0E9UQY8</accession>
<protein>
    <submittedName>
        <fullName evidence="1">Uncharacterized protein</fullName>
    </submittedName>
</protein>
<name>A0A0E9UQY8_ANGAN</name>
<reference evidence="1" key="1">
    <citation type="submission" date="2014-11" db="EMBL/GenBank/DDBJ databases">
        <authorList>
            <person name="Amaro Gonzalez C."/>
        </authorList>
    </citation>
    <scope>NUCLEOTIDE SEQUENCE</scope>
</reference>
<reference evidence="1" key="2">
    <citation type="journal article" date="2015" name="Fish Shellfish Immunol.">
        <title>Early steps in the European eel (Anguilla anguilla)-Vibrio vulnificus interaction in the gills: Role of the RtxA13 toxin.</title>
        <authorList>
            <person name="Callol A."/>
            <person name="Pajuelo D."/>
            <person name="Ebbesson L."/>
            <person name="Teles M."/>
            <person name="MacKenzie S."/>
            <person name="Amaro C."/>
        </authorList>
    </citation>
    <scope>NUCLEOTIDE SEQUENCE</scope>
</reference>
<proteinExistence type="predicted"/>
<organism evidence="1">
    <name type="scientific">Anguilla anguilla</name>
    <name type="common">European freshwater eel</name>
    <name type="synonym">Muraena anguilla</name>
    <dbReference type="NCBI Taxonomy" id="7936"/>
    <lineage>
        <taxon>Eukaryota</taxon>
        <taxon>Metazoa</taxon>
        <taxon>Chordata</taxon>
        <taxon>Craniata</taxon>
        <taxon>Vertebrata</taxon>
        <taxon>Euteleostomi</taxon>
        <taxon>Actinopterygii</taxon>
        <taxon>Neopterygii</taxon>
        <taxon>Teleostei</taxon>
        <taxon>Anguilliformes</taxon>
        <taxon>Anguillidae</taxon>
        <taxon>Anguilla</taxon>
    </lineage>
</organism>
<sequence>MRLAIWYPMRACCLSGLRTHTQTHR</sequence>